<reference evidence="1 2" key="1">
    <citation type="submission" date="2017-09" db="EMBL/GenBank/DDBJ databases">
        <title>Genomics of the genus Arcobacter.</title>
        <authorList>
            <person name="Perez-Cataluna A."/>
            <person name="Figueras M.J."/>
            <person name="Salas-Masso N."/>
        </authorList>
    </citation>
    <scope>NUCLEOTIDE SEQUENCE [LARGE SCALE GENOMIC DNA]</scope>
    <source>
        <strain evidence="1 2">CECT 7386</strain>
    </source>
</reference>
<accession>A0AAX2AHT8</accession>
<sequence>MHKFLFFLLIFFNFSFALVIEFKEERYLYALDNSIYKKGFIEFKENSIKTWYKNSKETLYFKNDKLYKIKDKEQIELNNIAAKIYFLILEGIFHNNSNVINKFFIQEKQNDLILLAPKEIISKYMQKVEYKKKKEKLIFLKIYLHNNDRIIIEQTN</sequence>
<dbReference type="AlphaFoldDB" id="A0AAX2AHT8"/>
<gene>
    <name evidence="1" type="ORF">CP985_08145</name>
</gene>
<proteinExistence type="predicted"/>
<organism evidence="1 2">
    <name type="scientific">Malaciobacter mytili LMG 24559</name>
    <dbReference type="NCBI Taxonomy" id="1032238"/>
    <lineage>
        <taxon>Bacteria</taxon>
        <taxon>Pseudomonadati</taxon>
        <taxon>Campylobacterota</taxon>
        <taxon>Epsilonproteobacteria</taxon>
        <taxon>Campylobacterales</taxon>
        <taxon>Arcobacteraceae</taxon>
        <taxon>Malaciobacter</taxon>
    </lineage>
</organism>
<protein>
    <submittedName>
        <fullName evidence="1">Uncharacterized protein</fullName>
    </submittedName>
</protein>
<dbReference type="Proteomes" id="UP000290092">
    <property type="component" value="Unassembled WGS sequence"/>
</dbReference>
<dbReference type="RefSeq" id="WP_114840746.1">
    <property type="nucleotide sequence ID" value="NZ_CP031219.1"/>
</dbReference>
<dbReference type="EMBL" id="NXID01000027">
    <property type="protein sequence ID" value="RXK15493.1"/>
    <property type="molecule type" value="Genomic_DNA"/>
</dbReference>
<evidence type="ECO:0000313" key="1">
    <source>
        <dbReference type="EMBL" id="RXK15493.1"/>
    </source>
</evidence>
<comment type="caution">
    <text evidence="1">The sequence shown here is derived from an EMBL/GenBank/DDBJ whole genome shotgun (WGS) entry which is preliminary data.</text>
</comment>
<keyword evidence="2" id="KW-1185">Reference proteome</keyword>
<evidence type="ECO:0000313" key="2">
    <source>
        <dbReference type="Proteomes" id="UP000290092"/>
    </source>
</evidence>
<name>A0AAX2AHT8_9BACT</name>
<dbReference type="KEGG" id="amyt:AMYT_0235"/>